<dbReference type="RefSeq" id="WP_013133346.1">
    <property type="nucleotide sequence ID" value="NC_014165.1"/>
</dbReference>
<reference evidence="3 4" key="1">
    <citation type="submission" date="2010-01" db="EMBL/GenBank/DDBJ databases">
        <title>The complete genome of Thermobispora bispora DSM 43833.</title>
        <authorList>
            <consortium name="US DOE Joint Genome Institute (JGI-PGF)"/>
            <person name="Lucas S."/>
            <person name="Copeland A."/>
            <person name="Lapidus A."/>
            <person name="Glavina del Rio T."/>
            <person name="Dalin E."/>
            <person name="Tice H."/>
            <person name="Bruce D."/>
            <person name="Goodwin L."/>
            <person name="Pitluck S."/>
            <person name="Kyrpides N."/>
            <person name="Mavromatis K."/>
            <person name="Ivanova N."/>
            <person name="Mikhailova N."/>
            <person name="Chertkov O."/>
            <person name="Brettin T."/>
            <person name="Detter J.C."/>
            <person name="Han C."/>
            <person name="Larimer F."/>
            <person name="Land M."/>
            <person name="Hauser L."/>
            <person name="Markowitz V."/>
            <person name="Cheng J.-F."/>
            <person name="Hugenholtz P."/>
            <person name="Woyke T."/>
            <person name="Wu D."/>
            <person name="Jando M."/>
            <person name="Schneider S."/>
            <person name="Klenk H.-P."/>
            <person name="Eisen J.A."/>
        </authorList>
    </citation>
    <scope>NUCLEOTIDE SEQUENCE [LARGE SCALE GENOMIC DNA]</scope>
    <source>
        <strain evidence="4">ATCC 19993 / DSM 43833 / CBS 139.67 / JCM 10125 / KCTC 9307 / NBRC 14880 / R51</strain>
    </source>
</reference>
<dbReference type="STRING" id="469371.Tbis_3119"/>
<dbReference type="InterPro" id="IPR013830">
    <property type="entry name" value="SGNH_hydro"/>
</dbReference>
<dbReference type="SUPFAM" id="SSF52266">
    <property type="entry name" value="SGNH hydrolase"/>
    <property type="match status" value="1"/>
</dbReference>
<dbReference type="EMBL" id="CP001874">
    <property type="protein sequence ID" value="ADG89813.1"/>
    <property type="molecule type" value="Genomic_DNA"/>
</dbReference>
<evidence type="ECO:0000313" key="4">
    <source>
        <dbReference type="Proteomes" id="UP000006640"/>
    </source>
</evidence>
<dbReference type="PANTHER" id="PTHR30383">
    <property type="entry name" value="THIOESTERASE 1/PROTEASE 1/LYSOPHOSPHOLIPASE L1"/>
    <property type="match status" value="1"/>
</dbReference>
<dbReference type="KEGG" id="tbi:Tbis_3119"/>
<dbReference type="OrthoDB" id="9804395at2"/>
<feature type="domain" description="SGNH hydrolase-type esterase" evidence="2">
    <location>
        <begin position="79"/>
        <end position="254"/>
    </location>
</feature>
<dbReference type="GO" id="GO:0004622">
    <property type="term" value="F:phosphatidylcholine lysophospholipase activity"/>
    <property type="evidence" value="ECO:0007669"/>
    <property type="project" value="TreeGrafter"/>
</dbReference>
<name>D6Y877_THEBD</name>
<accession>D6Y877</accession>
<dbReference type="CDD" id="cd01836">
    <property type="entry name" value="FeeA_FeeB_like"/>
    <property type="match status" value="1"/>
</dbReference>
<proteinExistence type="predicted"/>
<evidence type="ECO:0000256" key="1">
    <source>
        <dbReference type="SAM" id="MobiDB-lite"/>
    </source>
</evidence>
<dbReference type="Proteomes" id="UP000006640">
    <property type="component" value="Chromosome"/>
</dbReference>
<sequence>MRVIRTSSAARAARRIVTAAALGGGGLTALGALTYGLLMAEAQLARKIVGRPHGAEGPPSDGVYGEEFGFSGEPIRMAFLGDSTSIGLGMKRPDDTPAVIIARGLAAVAERPVQLRVLGRSGARSADLEGQVDRALEADPDIACIFIGANDVTNATPPAQAVRHLQRAVRRLREAGAEVVVGTCPDLGTVRPIAQPLRWITRRWSRHLAAAQTVAVIEAGGRTVAFADILGPEFEANPAEMFGPDRFHPSAQGYLQAAYAVLPSVCAALGLWPEPEPGRVEGSEYLLAAMAVEESGSEVTATRVAGRESGPQGRWASLLRRRSGPMPST</sequence>
<feature type="region of interest" description="Disordered" evidence="1">
    <location>
        <begin position="299"/>
        <end position="329"/>
    </location>
</feature>
<dbReference type="InterPro" id="IPR036514">
    <property type="entry name" value="SGNH_hydro_sf"/>
</dbReference>
<dbReference type="eggNOG" id="COG2755">
    <property type="taxonomic scope" value="Bacteria"/>
</dbReference>
<dbReference type="HOGENOM" id="CLU_050180_0_1_11"/>
<dbReference type="AlphaFoldDB" id="D6Y877"/>
<dbReference type="InterPro" id="IPR051532">
    <property type="entry name" value="Ester_Hydrolysis_Enzymes"/>
</dbReference>
<organism evidence="3 4">
    <name type="scientific">Thermobispora bispora (strain ATCC 19993 / DSM 43833 / CBS 139.67 / JCM 10125 / KCTC 9307 / NBRC 14880 / R51)</name>
    <dbReference type="NCBI Taxonomy" id="469371"/>
    <lineage>
        <taxon>Bacteria</taxon>
        <taxon>Bacillati</taxon>
        <taxon>Actinomycetota</taxon>
        <taxon>Actinomycetes</taxon>
        <taxon>Streptosporangiales</taxon>
        <taxon>Streptosporangiaceae</taxon>
        <taxon>Thermobispora</taxon>
    </lineage>
</organism>
<gene>
    <name evidence="3" type="ordered locus">Tbis_3119</name>
</gene>
<evidence type="ECO:0000259" key="2">
    <source>
        <dbReference type="Pfam" id="PF13472"/>
    </source>
</evidence>
<keyword evidence="4" id="KW-1185">Reference proteome</keyword>
<protein>
    <submittedName>
        <fullName evidence="3">Lipolytic protein G-D-S-L family</fullName>
    </submittedName>
</protein>
<dbReference type="Pfam" id="PF13472">
    <property type="entry name" value="Lipase_GDSL_2"/>
    <property type="match status" value="1"/>
</dbReference>
<dbReference type="PANTHER" id="PTHR30383:SF5">
    <property type="entry name" value="SGNH HYDROLASE-TYPE ESTERASE DOMAIN-CONTAINING PROTEIN"/>
    <property type="match status" value="1"/>
</dbReference>
<evidence type="ECO:0000313" key="3">
    <source>
        <dbReference type="EMBL" id="ADG89813.1"/>
    </source>
</evidence>
<dbReference type="Gene3D" id="3.40.50.1110">
    <property type="entry name" value="SGNH hydrolase"/>
    <property type="match status" value="1"/>
</dbReference>